<reference evidence="8 9" key="1">
    <citation type="journal article" date="2023" name="Genes (Basel)">
        <title>Chromosome-Level Genome Assembly and Circadian Gene Repertoire of the Patagonia Blennie Eleginops maclovinus-The Closest Ancestral Proxy of Antarctic Cryonotothenioids.</title>
        <authorList>
            <person name="Cheng C.C."/>
            <person name="Rivera-Colon A.G."/>
            <person name="Minhas B.F."/>
            <person name="Wilson L."/>
            <person name="Rayamajhi N."/>
            <person name="Vargas-Chacoff L."/>
            <person name="Catchen J.M."/>
        </authorList>
    </citation>
    <scope>NUCLEOTIDE SEQUENCE [LARGE SCALE GENOMIC DNA]</scope>
    <source>
        <strain evidence="8">JMC-PN-2008</strain>
    </source>
</reference>
<evidence type="ECO:0000256" key="1">
    <source>
        <dbReference type="ARBA" id="ARBA00004370"/>
    </source>
</evidence>
<evidence type="ECO:0000259" key="7">
    <source>
        <dbReference type="PROSITE" id="PS50835"/>
    </source>
</evidence>
<name>A0AAN7WQI1_ELEMC</name>
<dbReference type="NCBIfam" id="NF041738">
    <property type="entry name" value="GG_III-CTERM"/>
    <property type="match status" value="1"/>
</dbReference>
<keyword evidence="6" id="KW-0812">Transmembrane</keyword>
<evidence type="ECO:0000313" key="9">
    <source>
        <dbReference type="Proteomes" id="UP001346869"/>
    </source>
</evidence>
<evidence type="ECO:0000256" key="6">
    <source>
        <dbReference type="SAM" id="Phobius"/>
    </source>
</evidence>
<feature type="compositionally biased region" description="Basic and acidic residues" evidence="5">
    <location>
        <begin position="17"/>
        <end position="31"/>
    </location>
</feature>
<proteinExistence type="predicted"/>
<keyword evidence="2" id="KW-0732">Signal</keyword>
<gene>
    <name evidence="8" type="ORF">PBY51_016685</name>
</gene>
<feature type="transmembrane region" description="Helical" evidence="6">
    <location>
        <begin position="274"/>
        <end position="296"/>
    </location>
</feature>
<organism evidence="8 9">
    <name type="scientific">Eleginops maclovinus</name>
    <name type="common">Patagonian blennie</name>
    <name type="synonym">Eleginus maclovinus</name>
    <dbReference type="NCBI Taxonomy" id="56733"/>
    <lineage>
        <taxon>Eukaryota</taxon>
        <taxon>Metazoa</taxon>
        <taxon>Chordata</taxon>
        <taxon>Craniata</taxon>
        <taxon>Vertebrata</taxon>
        <taxon>Euteleostomi</taxon>
        <taxon>Actinopterygii</taxon>
        <taxon>Neopterygii</taxon>
        <taxon>Teleostei</taxon>
        <taxon>Neoteleostei</taxon>
        <taxon>Acanthomorphata</taxon>
        <taxon>Eupercaria</taxon>
        <taxon>Perciformes</taxon>
        <taxon>Notothenioidei</taxon>
        <taxon>Eleginopidae</taxon>
        <taxon>Eleginops</taxon>
    </lineage>
</organism>
<dbReference type="Proteomes" id="UP001346869">
    <property type="component" value="Unassembled WGS sequence"/>
</dbReference>
<dbReference type="PANTHER" id="PTHR12080">
    <property type="entry name" value="SIGNALING LYMPHOCYTIC ACTIVATION MOLECULE"/>
    <property type="match status" value="1"/>
</dbReference>
<evidence type="ECO:0000313" key="8">
    <source>
        <dbReference type="EMBL" id="KAK5847567.1"/>
    </source>
</evidence>
<keyword evidence="3 6" id="KW-0472">Membrane</keyword>
<accession>A0AAN7WQI1</accession>
<dbReference type="InterPro" id="IPR015631">
    <property type="entry name" value="CD2/SLAM_rcpt"/>
</dbReference>
<dbReference type="Gene3D" id="2.60.40.10">
    <property type="entry name" value="Immunoglobulins"/>
    <property type="match status" value="2"/>
</dbReference>
<feature type="region of interest" description="Disordered" evidence="5">
    <location>
        <begin position="17"/>
        <end position="44"/>
    </location>
</feature>
<comment type="subcellular location">
    <subcellularLocation>
        <location evidence="1">Membrane</location>
    </subcellularLocation>
</comment>
<feature type="domain" description="Ig-like" evidence="7">
    <location>
        <begin position="158"/>
        <end position="252"/>
    </location>
</feature>
<sequence>MCRVRALQPYMVKRHNCSDPEERKMQRERNNSSETENQSSPDENRQCLCCQGEEEALVMMKMVMKMAAVSFSLLLLCCYAFSSTDSCDMSAAVGDTVTLPLGHKLTDSESLKWTFNDSDIIFNRKSKDKIILKNEDVYQNGTLRLKSVKKSNEGTYKPEVNAANGQKVVKGLKTIRLCLLERVQKPSVTFECKSPNVVFKCMPTISKPERKFEWLKDDKVVANVKYWTKNAKEVQYHSFRCNVSNKVSFSISDALTHTCIKSFFPEKFLGLNTWIFVGIGGGVVLLLIILVIICCVRTRRKKRLRLKAVGEMRLDWATERQLQHQNAQNRPPDHPPPHHHPQQQHPAGHTGPRQHRSKRDPQQRPRVPDGHPQPSPRKAAQVPRPAEKVDEEQPPPLPQPRKKGPRTQKSV</sequence>
<dbReference type="InterPro" id="IPR036179">
    <property type="entry name" value="Ig-like_dom_sf"/>
</dbReference>
<keyword evidence="9" id="KW-1185">Reference proteome</keyword>
<dbReference type="GO" id="GO:0016020">
    <property type="term" value="C:membrane"/>
    <property type="evidence" value="ECO:0007669"/>
    <property type="project" value="UniProtKB-SubCell"/>
</dbReference>
<feature type="compositionally biased region" description="Polar residues" evidence="5">
    <location>
        <begin position="32"/>
        <end position="41"/>
    </location>
</feature>
<dbReference type="AlphaFoldDB" id="A0AAN7WQI1"/>
<dbReference type="SUPFAM" id="SSF48726">
    <property type="entry name" value="Immunoglobulin"/>
    <property type="match status" value="1"/>
</dbReference>
<feature type="region of interest" description="Disordered" evidence="5">
    <location>
        <begin position="321"/>
        <end position="411"/>
    </location>
</feature>
<feature type="compositionally biased region" description="Basic residues" evidence="5">
    <location>
        <begin position="400"/>
        <end position="411"/>
    </location>
</feature>
<evidence type="ECO:0000256" key="2">
    <source>
        <dbReference type="ARBA" id="ARBA00022729"/>
    </source>
</evidence>
<feature type="compositionally biased region" description="Basic and acidic residues" evidence="5">
    <location>
        <begin position="359"/>
        <end position="369"/>
    </location>
</feature>
<dbReference type="InterPro" id="IPR013783">
    <property type="entry name" value="Ig-like_fold"/>
</dbReference>
<dbReference type="EMBL" id="JAUZQC010000026">
    <property type="protein sequence ID" value="KAK5847567.1"/>
    <property type="molecule type" value="Genomic_DNA"/>
</dbReference>
<dbReference type="PANTHER" id="PTHR12080:SF134">
    <property type="entry name" value="CD48 ANTIGEN"/>
    <property type="match status" value="1"/>
</dbReference>
<evidence type="ECO:0000256" key="4">
    <source>
        <dbReference type="ARBA" id="ARBA00023180"/>
    </source>
</evidence>
<comment type="caution">
    <text evidence="8">The sequence shown here is derived from an EMBL/GenBank/DDBJ whole genome shotgun (WGS) entry which is preliminary data.</text>
</comment>
<evidence type="ECO:0000256" key="5">
    <source>
        <dbReference type="SAM" id="MobiDB-lite"/>
    </source>
</evidence>
<evidence type="ECO:0000256" key="3">
    <source>
        <dbReference type="ARBA" id="ARBA00023136"/>
    </source>
</evidence>
<keyword evidence="6" id="KW-1133">Transmembrane helix</keyword>
<dbReference type="PROSITE" id="PS50835">
    <property type="entry name" value="IG_LIKE"/>
    <property type="match status" value="1"/>
</dbReference>
<keyword evidence="4" id="KW-0325">Glycoprotein</keyword>
<protein>
    <recommendedName>
        <fullName evidence="7">Ig-like domain-containing protein</fullName>
    </recommendedName>
</protein>
<reference evidence="8 9" key="2">
    <citation type="journal article" date="2023" name="Mol. Biol. Evol.">
        <title>Genomics of Secondarily Temperate Adaptation in the Only Non-Antarctic Icefish.</title>
        <authorList>
            <person name="Rivera-Colon A.G."/>
            <person name="Rayamajhi N."/>
            <person name="Minhas B.F."/>
            <person name="Madrigal G."/>
            <person name="Bilyk K.T."/>
            <person name="Yoon V."/>
            <person name="Hune M."/>
            <person name="Gregory S."/>
            <person name="Cheng C.H.C."/>
            <person name="Catchen J.M."/>
        </authorList>
    </citation>
    <scope>NUCLEOTIDE SEQUENCE [LARGE SCALE GENOMIC DNA]</scope>
    <source>
        <strain evidence="8">JMC-PN-2008</strain>
    </source>
</reference>
<dbReference type="InterPro" id="IPR007110">
    <property type="entry name" value="Ig-like_dom"/>
</dbReference>